<dbReference type="SUPFAM" id="SSF54106">
    <property type="entry name" value="LysM domain"/>
    <property type="match status" value="5"/>
</dbReference>
<protein>
    <submittedName>
        <fullName evidence="3">LysM peptidoglycan-binding domain-containing protein</fullName>
    </submittedName>
</protein>
<dbReference type="Pfam" id="PF01476">
    <property type="entry name" value="LysM"/>
    <property type="match status" value="5"/>
</dbReference>
<dbReference type="PANTHER" id="PTHR33734:SF22">
    <property type="entry name" value="MEMBRANE-BOUND LYTIC MUREIN TRANSGLYCOSYLASE D"/>
    <property type="match status" value="1"/>
</dbReference>
<feature type="region of interest" description="Disordered" evidence="1">
    <location>
        <begin position="369"/>
        <end position="397"/>
    </location>
</feature>
<feature type="domain" description="LysM" evidence="2">
    <location>
        <begin position="97"/>
        <end position="140"/>
    </location>
</feature>
<accession>A0ABV6NEW4</accession>
<keyword evidence="4" id="KW-1185">Reference proteome</keyword>
<comment type="caution">
    <text evidence="3">The sequence shown here is derived from an EMBL/GenBank/DDBJ whole genome shotgun (WGS) entry which is preliminary data.</text>
</comment>
<feature type="domain" description="LysM" evidence="2">
    <location>
        <begin position="143"/>
        <end position="186"/>
    </location>
</feature>
<feature type="domain" description="LysM" evidence="2">
    <location>
        <begin position="203"/>
        <end position="246"/>
    </location>
</feature>
<dbReference type="Proteomes" id="UP001589833">
    <property type="component" value="Unassembled WGS sequence"/>
</dbReference>
<feature type="compositionally biased region" description="Low complexity" evidence="1">
    <location>
        <begin position="383"/>
        <end position="397"/>
    </location>
</feature>
<feature type="domain" description="LysM" evidence="2">
    <location>
        <begin position="323"/>
        <end position="366"/>
    </location>
</feature>
<dbReference type="CDD" id="cd00118">
    <property type="entry name" value="LysM"/>
    <property type="match status" value="5"/>
</dbReference>
<reference evidence="3 4" key="1">
    <citation type="submission" date="2024-09" db="EMBL/GenBank/DDBJ databases">
        <authorList>
            <person name="Sun Q."/>
            <person name="Mori K."/>
        </authorList>
    </citation>
    <scope>NUCLEOTIDE SEQUENCE [LARGE SCALE GENOMIC DNA]</scope>
    <source>
        <strain evidence="3 4">NCAIM B.02301</strain>
    </source>
</reference>
<evidence type="ECO:0000256" key="1">
    <source>
        <dbReference type="SAM" id="MobiDB-lite"/>
    </source>
</evidence>
<organism evidence="3 4">
    <name type="scientific">Halalkalibacter alkalisediminis</name>
    <dbReference type="NCBI Taxonomy" id="935616"/>
    <lineage>
        <taxon>Bacteria</taxon>
        <taxon>Bacillati</taxon>
        <taxon>Bacillota</taxon>
        <taxon>Bacilli</taxon>
        <taxon>Bacillales</taxon>
        <taxon>Bacillaceae</taxon>
        <taxon>Halalkalibacter</taxon>
    </lineage>
</organism>
<feature type="domain" description="LysM" evidence="2">
    <location>
        <begin position="263"/>
        <end position="306"/>
    </location>
</feature>
<name>A0ABV6NEW4_9BACI</name>
<dbReference type="PANTHER" id="PTHR33734">
    <property type="entry name" value="LYSM DOMAIN-CONTAINING GPI-ANCHORED PROTEIN 2"/>
    <property type="match status" value="1"/>
</dbReference>
<dbReference type="InterPro" id="IPR018392">
    <property type="entry name" value="LysM"/>
</dbReference>
<dbReference type="InterPro" id="IPR036779">
    <property type="entry name" value="LysM_dom_sf"/>
</dbReference>
<evidence type="ECO:0000313" key="4">
    <source>
        <dbReference type="Proteomes" id="UP001589833"/>
    </source>
</evidence>
<sequence>MEMIKHNIKKLDPNTSTYALVVYLDAFDTEFAEELGTETSSQNTFIFLCKNIVKKHYPSLKITAIQVVMGGILITTLPVMATSASASSERTAQAQSIYYQVGPGDSLRTIARAHNVTVDSIKRANPFTTDVIQQNQRLIILKAFHTVSSGDSLSVLARDYGTTITAIRETNHLTSDSIRTGQLLAIPTLLKPSATPTHSTQQTTHTVKSGDSLSAIAKTYGMTVEELRSTNHLSTELIRIGQTLVIPNSATPEPTFKIQPIDQVYTVVSGDSLSVIASRFGVSADALRSANQLKSDNLQIGLRLVIPNPKTITKTPIPVPKYTTYTVVSGDSLWAIASHYRVTVDGLRKANSLKSDILQVGQKLVIPTNSSADEATPTPPTSTPTSSYSVSPATAYL</sequence>
<evidence type="ECO:0000259" key="2">
    <source>
        <dbReference type="PROSITE" id="PS51782"/>
    </source>
</evidence>
<dbReference type="SMART" id="SM00257">
    <property type="entry name" value="LysM"/>
    <property type="match status" value="5"/>
</dbReference>
<dbReference type="EMBL" id="JBHLTR010000013">
    <property type="protein sequence ID" value="MFC0559271.1"/>
    <property type="molecule type" value="Genomic_DNA"/>
</dbReference>
<dbReference type="Gene3D" id="3.10.350.10">
    <property type="entry name" value="LysM domain"/>
    <property type="match status" value="5"/>
</dbReference>
<dbReference type="RefSeq" id="WP_273841953.1">
    <property type="nucleotide sequence ID" value="NZ_JAQQWT010000004.1"/>
</dbReference>
<gene>
    <name evidence="3" type="ORF">ACFFH4_09455</name>
</gene>
<proteinExistence type="predicted"/>
<dbReference type="PROSITE" id="PS51782">
    <property type="entry name" value="LYSM"/>
    <property type="match status" value="5"/>
</dbReference>
<evidence type="ECO:0000313" key="3">
    <source>
        <dbReference type="EMBL" id="MFC0559271.1"/>
    </source>
</evidence>